<keyword evidence="1" id="KW-0479">Metal-binding</keyword>
<keyword evidence="3" id="KW-0862">Zinc</keyword>
<evidence type="ECO:0000259" key="5">
    <source>
        <dbReference type="PROSITE" id="PS50114"/>
    </source>
</evidence>
<dbReference type="PANTHER" id="PTHR45658:SF18">
    <property type="entry name" value="PROTEIN GAT2"/>
    <property type="match status" value="1"/>
</dbReference>
<evidence type="ECO:0000313" key="7">
    <source>
        <dbReference type="Proteomes" id="UP000027586"/>
    </source>
</evidence>
<dbReference type="GO" id="GO:0006355">
    <property type="term" value="P:regulation of DNA-templated transcription"/>
    <property type="evidence" value="ECO:0007669"/>
    <property type="project" value="InterPro"/>
</dbReference>
<dbReference type="Proteomes" id="UP000027586">
    <property type="component" value="Unassembled WGS sequence"/>
</dbReference>
<dbReference type="OrthoDB" id="2162994at2759"/>
<protein>
    <recommendedName>
        <fullName evidence="5">GATA-type domain-containing protein</fullName>
    </recommendedName>
</protein>
<dbReference type="EMBL" id="CBTN010000058">
    <property type="protein sequence ID" value="CDH58587.1"/>
    <property type="molecule type" value="Genomic_DNA"/>
</dbReference>
<dbReference type="PROSITE" id="PS50114">
    <property type="entry name" value="GATA_ZN_FINGER_2"/>
    <property type="match status" value="1"/>
</dbReference>
<evidence type="ECO:0000256" key="3">
    <source>
        <dbReference type="ARBA" id="ARBA00022833"/>
    </source>
</evidence>
<dbReference type="SUPFAM" id="SSF57716">
    <property type="entry name" value="Glucocorticoid receptor-like (DNA-binding domain)"/>
    <property type="match status" value="1"/>
</dbReference>
<accession>A0A068S9T0</accession>
<dbReference type="Pfam" id="PF00320">
    <property type="entry name" value="GATA"/>
    <property type="match status" value="1"/>
</dbReference>
<feature type="domain" description="GATA-type" evidence="5">
    <location>
        <begin position="417"/>
        <end position="450"/>
    </location>
</feature>
<evidence type="ECO:0000256" key="4">
    <source>
        <dbReference type="PROSITE-ProRule" id="PRU00094"/>
    </source>
</evidence>
<dbReference type="AlphaFoldDB" id="A0A068S9T0"/>
<dbReference type="InterPro" id="IPR013088">
    <property type="entry name" value="Znf_NHR/GATA"/>
</dbReference>
<dbReference type="Gene3D" id="3.30.50.10">
    <property type="entry name" value="Erythroid Transcription Factor GATA-1, subunit A"/>
    <property type="match status" value="1"/>
</dbReference>
<comment type="caution">
    <text evidence="6">The sequence shown here is derived from an EMBL/GenBank/DDBJ whole genome shotgun (WGS) entry which is preliminary data.</text>
</comment>
<dbReference type="SMART" id="SM00401">
    <property type="entry name" value="ZnF_GATA"/>
    <property type="match status" value="1"/>
</dbReference>
<sequence>MIRYNKWHDTRYAMMMMMMKKNRSTDASETKKMTMTHPICFWGLLSPEQFRFIYVPSLVDKVAIDGCGQSIADLLLDKPFLDMIHPDERSMAYADLVSFSKAQTLAGSITRCRVLSFKDIALQQSKPQVRTTTTTTTTTTPCFISHQVTFTSQTVEQWKIVNVVMYIVTDSLILTFFHEADPSSPDAESGTMTDTPFSCGQSGCDTYSMSSLFHTLQRHYHSSASSISYQQPQQLFRIFDSERPIVSWPMHHSEEVLDTTKHIMLKDTFMCSDSRCNNAQGICTHHHHSSSIVALSHGLHRIERIIVPYGGIVFAAFCITPIAPRHSQYMSASDTPAATDHHHHHDTSSYQHYIHCSAPMLPSASSRHEQQTKDQLTYSRYSTSTIGFGHYPVTYNMSQQNGSLMSDENEAITNSAPADMRVCSKCRTTTSPEWRKGPSGNKTLCNACGLRFARLVQKEKRRLSRSR</sequence>
<dbReference type="GO" id="GO:0043565">
    <property type="term" value="F:sequence-specific DNA binding"/>
    <property type="evidence" value="ECO:0007669"/>
    <property type="project" value="InterPro"/>
</dbReference>
<dbReference type="CDD" id="cd00202">
    <property type="entry name" value="ZnF_GATA"/>
    <property type="match status" value="1"/>
</dbReference>
<reference evidence="6" key="1">
    <citation type="submission" date="2013-08" db="EMBL/GenBank/DDBJ databases">
        <title>Gene expansion shapes genome architecture in the human pathogen Lichtheimia corymbifera: an evolutionary genomics analysis in the ancient terrestrial Mucorales (Mucoromycotina).</title>
        <authorList>
            <person name="Schwartze V.U."/>
            <person name="Winter S."/>
            <person name="Shelest E."/>
            <person name="Marcet-Houben M."/>
            <person name="Horn F."/>
            <person name="Wehner S."/>
            <person name="Hoffmann K."/>
            <person name="Riege K."/>
            <person name="Sammeth M."/>
            <person name="Nowrousian M."/>
            <person name="Valiante V."/>
            <person name="Linde J."/>
            <person name="Jacobsen I.D."/>
            <person name="Marz M."/>
            <person name="Brakhage A.A."/>
            <person name="Gabaldon T."/>
            <person name="Bocker S."/>
            <person name="Voigt K."/>
        </authorList>
    </citation>
    <scope>NUCLEOTIDE SEQUENCE [LARGE SCALE GENOMIC DNA]</scope>
    <source>
        <strain evidence="6">FSU 9682</strain>
    </source>
</reference>
<dbReference type="InterPro" id="IPR051140">
    <property type="entry name" value="GATA_TF"/>
</dbReference>
<dbReference type="STRING" id="1263082.A0A068S9T0"/>
<keyword evidence="7" id="KW-1185">Reference proteome</keyword>
<dbReference type="InterPro" id="IPR000679">
    <property type="entry name" value="Znf_GATA"/>
</dbReference>
<evidence type="ECO:0000256" key="1">
    <source>
        <dbReference type="ARBA" id="ARBA00022723"/>
    </source>
</evidence>
<proteinExistence type="predicted"/>
<dbReference type="VEuPathDB" id="FungiDB:LCOR_09444.1"/>
<name>A0A068S9T0_9FUNG</name>
<dbReference type="PANTHER" id="PTHR45658">
    <property type="entry name" value="GATA TRANSCRIPTION FACTOR"/>
    <property type="match status" value="1"/>
</dbReference>
<organism evidence="6 7">
    <name type="scientific">Lichtheimia corymbifera JMRC:FSU:9682</name>
    <dbReference type="NCBI Taxonomy" id="1263082"/>
    <lineage>
        <taxon>Eukaryota</taxon>
        <taxon>Fungi</taxon>
        <taxon>Fungi incertae sedis</taxon>
        <taxon>Mucoromycota</taxon>
        <taxon>Mucoromycotina</taxon>
        <taxon>Mucoromycetes</taxon>
        <taxon>Mucorales</taxon>
        <taxon>Lichtheimiaceae</taxon>
        <taxon>Lichtheimia</taxon>
    </lineage>
</organism>
<dbReference type="GO" id="GO:0008270">
    <property type="term" value="F:zinc ion binding"/>
    <property type="evidence" value="ECO:0007669"/>
    <property type="project" value="UniProtKB-KW"/>
</dbReference>
<evidence type="ECO:0000313" key="6">
    <source>
        <dbReference type="EMBL" id="CDH58587.1"/>
    </source>
</evidence>
<keyword evidence="2 4" id="KW-0863">Zinc-finger</keyword>
<evidence type="ECO:0000256" key="2">
    <source>
        <dbReference type="ARBA" id="ARBA00022771"/>
    </source>
</evidence>
<gene>
    <name evidence="6" type="ORF">LCOR_09444.1</name>
</gene>